<keyword evidence="2 4" id="KW-0195">Cyclin</keyword>
<dbReference type="SMART" id="SM00385">
    <property type="entry name" value="CYCLIN"/>
    <property type="match status" value="2"/>
</dbReference>
<dbReference type="InterPro" id="IPR013763">
    <property type="entry name" value="Cyclin-like_dom"/>
</dbReference>
<dbReference type="Proteomes" id="UP001519460">
    <property type="component" value="Unassembled WGS sequence"/>
</dbReference>
<dbReference type="InterPro" id="IPR036915">
    <property type="entry name" value="Cyclin-like_sf"/>
</dbReference>
<dbReference type="Gene3D" id="1.10.472.10">
    <property type="entry name" value="Cyclin-like"/>
    <property type="match status" value="2"/>
</dbReference>
<comment type="caution">
    <text evidence="8">The sequence shown here is derived from an EMBL/GenBank/DDBJ whole genome shotgun (WGS) entry which is preliminary data.</text>
</comment>
<keyword evidence="3" id="KW-0131">Cell cycle</keyword>
<accession>A0ABD0KYH7</accession>
<feature type="region of interest" description="Disordered" evidence="5">
    <location>
        <begin position="258"/>
        <end position="282"/>
    </location>
</feature>
<dbReference type="Pfam" id="PF02984">
    <property type="entry name" value="Cyclin_C"/>
    <property type="match status" value="1"/>
</dbReference>
<dbReference type="CDD" id="cd20515">
    <property type="entry name" value="CYCLIN_CCND_rpt1"/>
    <property type="match status" value="1"/>
</dbReference>
<keyword evidence="9" id="KW-1185">Reference proteome</keyword>
<dbReference type="PROSITE" id="PS00292">
    <property type="entry name" value="CYCLINS"/>
    <property type="match status" value="1"/>
</dbReference>
<evidence type="ECO:0000256" key="2">
    <source>
        <dbReference type="ARBA" id="ARBA00023127"/>
    </source>
</evidence>
<name>A0ABD0KYH7_9CAEN</name>
<dbReference type="SMART" id="SM01332">
    <property type="entry name" value="Cyclin_C"/>
    <property type="match status" value="1"/>
</dbReference>
<dbReference type="Pfam" id="PF00134">
    <property type="entry name" value="Cyclin_N"/>
    <property type="match status" value="1"/>
</dbReference>
<evidence type="ECO:0000256" key="3">
    <source>
        <dbReference type="ARBA" id="ARBA00023306"/>
    </source>
</evidence>
<dbReference type="InterPro" id="IPR006671">
    <property type="entry name" value="Cyclin_N"/>
</dbReference>
<dbReference type="GO" id="GO:0051301">
    <property type="term" value="P:cell division"/>
    <property type="evidence" value="ECO:0007669"/>
    <property type="project" value="UniProtKB-KW"/>
</dbReference>
<dbReference type="FunFam" id="1.10.472.10:FF:000003">
    <property type="entry name" value="G1/S-specific cyclin-D2"/>
    <property type="match status" value="1"/>
</dbReference>
<proteinExistence type="inferred from homology"/>
<keyword evidence="1" id="KW-0132">Cell division</keyword>
<comment type="similarity">
    <text evidence="4">Belongs to the cyclin family.</text>
</comment>
<evidence type="ECO:0000313" key="9">
    <source>
        <dbReference type="Proteomes" id="UP001519460"/>
    </source>
</evidence>
<evidence type="ECO:0000259" key="6">
    <source>
        <dbReference type="SMART" id="SM00385"/>
    </source>
</evidence>
<dbReference type="InterPro" id="IPR039361">
    <property type="entry name" value="Cyclin"/>
</dbReference>
<organism evidence="8 9">
    <name type="scientific">Batillaria attramentaria</name>
    <dbReference type="NCBI Taxonomy" id="370345"/>
    <lineage>
        <taxon>Eukaryota</taxon>
        <taxon>Metazoa</taxon>
        <taxon>Spiralia</taxon>
        <taxon>Lophotrochozoa</taxon>
        <taxon>Mollusca</taxon>
        <taxon>Gastropoda</taxon>
        <taxon>Caenogastropoda</taxon>
        <taxon>Sorbeoconcha</taxon>
        <taxon>Cerithioidea</taxon>
        <taxon>Batillariidae</taxon>
        <taxon>Batillaria</taxon>
    </lineage>
</organism>
<evidence type="ECO:0000256" key="1">
    <source>
        <dbReference type="ARBA" id="ARBA00022618"/>
    </source>
</evidence>
<feature type="domain" description="Cyclin-like" evidence="6">
    <location>
        <begin position="161"/>
        <end position="249"/>
    </location>
</feature>
<dbReference type="AlphaFoldDB" id="A0ABD0KYH7"/>
<dbReference type="EMBL" id="JACVVK020000107">
    <property type="protein sequence ID" value="KAK7492051.1"/>
    <property type="molecule type" value="Genomic_DNA"/>
</dbReference>
<dbReference type="SUPFAM" id="SSF47954">
    <property type="entry name" value="Cyclin-like"/>
    <property type="match status" value="2"/>
</dbReference>
<feature type="domain" description="Cyclin-like" evidence="6">
    <location>
        <begin position="64"/>
        <end position="148"/>
    </location>
</feature>
<dbReference type="InterPro" id="IPR048258">
    <property type="entry name" value="Cyclins_cyclin-box"/>
</dbReference>
<evidence type="ECO:0000313" key="8">
    <source>
        <dbReference type="EMBL" id="KAK7492051.1"/>
    </source>
</evidence>
<gene>
    <name evidence="8" type="ORF">BaRGS_00016715</name>
</gene>
<dbReference type="InterPro" id="IPR004367">
    <property type="entry name" value="Cyclin_C-dom"/>
</dbReference>
<evidence type="ECO:0008006" key="10">
    <source>
        <dbReference type="Google" id="ProtNLM"/>
    </source>
</evidence>
<protein>
    <recommendedName>
        <fullName evidence="10">Cyclin N-terminal domain-containing protein</fullName>
    </recommendedName>
</protein>
<dbReference type="CDD" id="cd20516">
    <property type="entry name" value="CYCLIN_CCND_rpt2"/>
    <property type="match status" value="1"/>
</dbReference>
<evidence type="ECO:0000256" key="4">
    <source>
        <dbReference type="RuleBase" id="RU000383"/>
    </source>
</evidence>
<evidence type="ECO:0000256" key="5">
    <source>
        <dbReference type="SAM" id="MobiDB-lite"/>
    </source>
</evidence>
<evidence type="ECO:0000259" key="7">
    <source>
        <dbReference type="SMART" id="SM01332"/>
    </source>
</evidence>
<sequence length="301" mass="34090">MEQLVCMESTSQKVNRAFEDPVLIKDNRVLQNLLLTEDKYVPPACYFNCVQTDIQPYMRKMVAEWMAEVCAEQNMEEEVFPLSMNYLDRFLCVQNIHRTRLQCLGAACMFLASKLKESYHVSAEQLVIYTDRSISITDLREMESLILHVLKWDLSAVTPYDFLVQIVSRLPLDAAHVATVKKHAQTFMALCATDCKFMLYPPSMVAAGCIGAAIRGLLGNSFDYSLIERLHKVTGIEVDCLRACQELVEQMVKTSLSSLAQESQPETPTKTHPMKEQSTTPTDVRDINLMAVDIENSFIIA</sequence>
<feature type="domain" description="Cyclin C-terminal" evidence="7">
    <location>
        <begin position="157"/>
        <end position="283"/>
    </location>
</feature>
<reference evidence="8 9" key="1">
    <citation type="journal article" date="2023" name="Sci. Data">
        <title>Genome assembly of the Korean intertidal mud-creeper Batillaria attramentaria.</title>
        <authorList>
            <person name="Patra A.K."/>
            <person name="Ho P.T."/>
            <person name="Jun S."/>
            <person name="Lee S.J."/>
            <person name="Kim Y."/>
            <person name="Won Y.J."/>
        </authorList>
    </citation>
    <scope>NUCLEOTIDE SEQUENCE [LARGE SCALE GENOMIC DNA]</scope>
    <source>
        <strain evidence="8">Wonlab-2016</strain>
    </source>
</reference>
<dbReference type="PANTHER" id="PTHR10177">
    <property type="entry name" value="CYCLINS"/>
    <property type="match status" value="1"/>
</dbReference>